<dbReference type="PANTHER" id="PTHR43574">
    <property type="entry name" value="EPIMERASE-RELATED"/>
    <property type="match status" value="1"/>
</dbReference>
<dbReference type="HOGENOM" id="CLU_007383_11_3_5"/>
<name>Q11CA9_CHESB</name>
<dbReference type="Pfam" id="PF01370">
    <property type="entry name" value="Epimerase"/>
    <property type="match status" value="1"/>
</dbReference>
<dbReference type="InterPro" id="IPR001509">
    <property type="entry name" value="Epimerase_deHydtase"/>
</dbReference>
<keyword evidence="1" id="KW-0520">NAD</keyword>
<gene>
    <name evidence="3" type="ordered locus">Meso_3597</name>
</gene>
<dbReference type="OrthoDB" id="9808276at2"/>
<dbReference type="eggNOG" id="COG0451">
    <property type="taxonomic scope" value="Bacteria"/>
</dbReference>
<organism evidence="3">
    <name type="scientific">Chelativorans sp. (strain BNC1)</name>
    <dbReference type="NCBI Taxonomy" id="266779"/>
    <lineage>
        <taxon>Bacteria</taxon>
        <taxon>Pseudomonadati</taxon>
        <taxon>Pseudomonadota</taxon>
        <taxon>Alphaproteobacteria</taxon>
        <taxon>Hyphomicrobiales</taxon>
        <taxon>Phyllobacteriaceae</taxon>
        <taxon>Chelativorans</taxon>
    </lineage>
</organism>
<evidence type="ECO:0000259" key="2">
    <source>
        <dbReference type="Pfam" id="PF01370"/>
    </source>
</evidence>
<sequence length="291" mass="31663">MRRVFIFGAGYSGRAIARVLAHKADSIAGTTRSAEKAEALARMGIKPLIYAEGGFTPELTGTLRETTHLILSIAPGENGDAVLAELIRRGRGAMPNLQWICYLSTVGVYGDHNCAEVTEESECQPISARSHRRLETEKAWSRFGDEIGVPVAILRLSGIYGPGRNAIVNLVEGAARRIVKPGQVFNRIHVDDIAGAARHLLNAKAHGTFNVSDDEPSPPQDVVAFAAHLTGVEPAPEIPFEEAKLSPMARSFYSECKRVSNAKLKGLGYSLRYPNYREGLSALWKTGLWRG</sequence>
<dbReference type="InterPro" id="IPR036291">
    <property type="entry name" value="NAD(P)-bd_dom_sf"/>
</dbReference>
<accession>Q11CA9</accession>
<protein>
    <submittedName>
        <fullName evidence="3">NAD-dependent epimerase/dehydratase</fullName>
    </submittedName>
</protein>
<proteinExistence type="predicted"/>
<dbReference type="CDD" id="cd05266">
    <property type="entry name" value="SDR_a4"/>
    <property type="match status" value="1"/>
</dbReference>
<evidence type="ECO:0000256" key="1">
    <source>
        <dbReference type="ARBA" id="ARBA00023027"/>
    </source>
</evidence>
<dbReference type="SUPFAM" id="SSF51735">
    <property type="entry name" value="NAD(P)-binding Rossmann-fold domains"/>
    <property type="match status" value="1"/>
</dbReference>
<feature type="domain" description="NAD-dependent epimerase/dehydratase" evidence="2">
    <location>
        <begin position="98"/>
        <end position="211"/>
    </location>
</feature>
<dbReference type="STRING" id="266779.Meso_3597"/>
<dbReference type="AlphaFoldDB" id="Q11CA9"/>
<dbReference type="EMBL" id="CP000390">
    <property type="protein sequence ID" value="ABG64966.1"/>
    <property type="molecule type" value="Genomic_DNA"/>
</dbReference>
<dbReference type="Gene3D" id="3.40.50.720">
    <property type="entry name" value="NAD(P)-binding Rossmann-like Domain"/>
    <property type="match status" value="1"/>
</dbReference>
<evidence type="ECO:0000313" key="3">
    <source>
        <dbReference type="EMBL" id="ABG64966.1"/>
    </source>
</evidence>
<dbReference type="KEGG" id="mes:Meso_3597"/>
<reference evidence="3" key="1">
    <citation type="submission" date="2006-06" db="EMBL/GenBank/DDBJ databases">
        <title>Complete sequence of chromosome of Chelativorans sp. BNC1.</title>
        <authorList>
            <consortium name="US DOE Joint Genome Institute"/>
            <person name="Copeland A."/>
            <person name="Lucas S."/>
            <person name="Lapidus A."/>
            <person name="Barry K."/>
            <person name="Detter J.C."/>
            <person name="Glavina del Rio T."/>
            <person name="Hammon N."/>
            <person name="Israni S."/>
            <person name="Dalin E."/>
            <person name="Tice H."/>
            <person name="Pitluck S."/>
            <person name="Chertkov O."/>
            <person name="Brettin T."/>
            <person name="Bruce D."/>
            <person name="Han C."/>
            <person name="Tapia R."/>
            <person name="Gilna P."/>
            <person name="Schmutz J."/>
            <person name="Larimer F."/>
            <person name="Land M."/>
            <person name="Hauser L."/>
            <person name="Kyrpides N."/>
            <person name="Mikhailova N."/>
            <person name="Richardson P."/>
        </authorList>
    </citation>
    <scope>NUCLEOTIDE SEQUENCE</scope>
    <source>
        <strain evidence="3">BNC1</strain>
    </source>
</reference>